<dbReference type="EMBL" id="JANKHH010000004">
    <property type="protein sequence ID" value="MCR2833633.1"/>
    <property type="molecule type" value="Genomic_DNA"/>
</dbReference>
<evidence type="ECO:0000313" key="3">
    <source>
        <dbReference type="Proteomes" id="UP001206067"/>
    </source>
</evidence>
<keyword evidence="1" id="KW-0472">Membrane</keyword>
<feature type="transmembrane region" description="Helical" evidence="1">
    <location>
        <begin position="50"/>
        <end position="77"/>
    </location>
</feature>
<dbReference type="InterPro" id="IPR048136">
    <property type="entry name" value="STM3941-like"/>
</dbReference>
<keyword evidence="3" id="KW-1185">Reference proteome</keyword>
<protein>
    <recommendedName>
        <fullName evidence="4">PH domain-containing protein</fullName>
    </recommendedName>
</protein>
<feature type="transmembrane region" description="Helical" evidence="1">
    <location>
        <begin position="15"/>
        <end position="38"/>
    </location>
</feature>
<comment type="caution">
    <text evidence="2">The sequence shown here is derived from an EMBL/GenBank/DDBJ whole genome shotgun (WGS) entry which is preliminary data.</text>
</comment>
<evidence type="ECO:0000313" key="2">
    <source>
        <dbReference type="EMBL" id="MCR2833633.1"/>
    </source>
</evidence>
<accession>A0ABT1XPR1</accession>
<keyword evidence="1" id="KW-1133">Transmembrane helix</keyword>
<organism evidence="2 3">
    <name type="scientific">Parerythrobacter lacustris</name>
    <dbReference type="NCBI Taxonomy" id="2969984"/>
    <lineage>
        <taxon>Bacteria</taxon>
        <taxon>Pseudomonadati</taxon>
        <taxon>Pseudomonadota</taxon>
        <taxon>Alphaproteobacteria</taxon>
        <taxon>Sphingomonadales</taxon>
        <taxon>Erythrobacteraceae</taxon>
        <taxon>Parerythrobacter</taxon>
    </lineage>
</organism>
<gene>
    <name evidence="2" type="ORF">NSO95_06720</name>
</gene>
<dbReference type="Proteomes" id="UP001206067">
    <property type="component" value="Unassembled WGS sequence"/>
</dbReference>
<evidence type="ECO:0008006" key="4">
    <source>
        <dbReference type="Google" id="ProtNLM"/>
    </source>
</evidence>
<name>A0ABT1XPR1_9SPHN</name>
<sequence>MSQPFEARYSPARSILFALLSAGFVVAGLWMIGVFGAVEGGRLPEWAVPIAGWAAIVFFGGFMVLHAIKAVTGGVAVRIDARGMLLRDYSDQLIPWDDVTALSTQNMMGTHMLMFEVVPAREDTFGAFRRLSIPLNRSMNGYGCALVVNNTDRSHAELLEAVADFAPPRLLG</sequence>
<dbReference type="RefSeq" id="WP_257595413.1">
    <property type="nucleotide sequence ID" value="NZ_JANKHH010000004.1"/>
</dbReference>
<proteinExistence type="predicted"/>
<reference evidence="2 3" key="1">
    <citation type="submission" date="2022-08" db="EMBL/GenBank/DDBJ databases">
        <title>Polyphasic taxonomy analysis of Qipengyuania sp.RS5-5.</title>
        <authorList>
            <person name="Xamxidin M."/>
            <person name="Wu M."/>
        </authorList>
    </citation>
    <scope>NUCLEOTIDE SEQUENCE [LARGE SCALE GENOMIC DNA]</scope>
    <source>
        <strain evidence="2 3">RS5-5</strain>
    </source>
</reference>
<evidence type="ECO:0000256" key="1">
    <source>
        <dbReference type="SAM" id="Phobius"/>
    </source>
</evidence>
<keyword evidence="1" id="KW-0812">Transmembrane</keyword>
<dbReference type="NCBIfam" id="NF041635">
    <property type="entry name" value="STM3941_fam"/>
    <property type="match status" value="1"/>
</dbReference>